<comment type="caution">
    <text evidence="2">The sequence shown here is derived from an EMBL/GenBank/DDBJ whole genome shotgun (WGS) entry which is preliminary data.</text>
</comment>
<name>A0AAD9WD83_9HELO</name>
<dbReference type="EMBL" id="JAUBYV010000004">
    <property type="protein sequence ID" value="KAK2627105.1"/>
    <property type="molecule type" value="Genomic_DNA"/>
</dbReference>
<organism evidence="2 3">
    <name type="scientific">Diplocarpon rosae</name>
    <dbReference type="NCBI Taxonomy" id="946125"/>
    <lineage>
        <taxon>Eukaryota</taxon>
        <taxon>Fungi</taxon>
        <taxon>Dikarya</taxon>
        <taxon>Ascomycota</taxon>
        <taxon>Pezizomycotina</taxon>
        <taxon>Leotiomycetes</taxon>
        <taxon>Helotiales</taxon>
        <taxon>Drepanopezizaceae</taxon>
        <taxon>Diplocarpon</taxon>
    </lineage>
</organism>
<evidence type="ECO:0000313" key="2">
    <source>
        <dbReference type="EMBL" id="KAK2627105.1"/>
    </source>
</evidence>
<dbReference type="Proteomes" id="UP001285354">
    <property type="component" value="Unassembled WGS sequence"/>
</dbReference>
<feature type="region of interest" description="Disordered" evidence="1">
    <location>
        <begin position="112"/>
        <end position="136"/>
    </location>
</feature>
<dbReference type="Gene3D" id="3.30.70.330">
    <property type="match status" value="1"/>
</dbReference>
<feature type="region of interest" description="Disordered" evidence="1">
    <location>
        <begin position="45"/>
        <end position="71"/>
    </location>
</feature>
<feature type="compositionally biased region" description="Polar residues" evidence="1">
    <location>
        <begin position="270"/>
        <end position="297"/>
    </location>
</feature>
<dbReference type="AlphaFoldDB" id="A0AAD9WD83"/>
<reference evidence="2" key="1">
    <citation type="submission" date="2023-06" db="EMBL/GenBank/DDBJ databases">
        <title>Draft genome of Marssonina rosae.</title>
        <authorList>
            <person name="Cheng Q."/>
        </authorList>
    </citation>
    <scope>NUCLEOTIDE SEQUENCE</scope>
    <source>
        <strain evidence="2">R4</strain>
    </source>
</reference>
<evidence type="ECO:0000313" key="3">
    <source>
        <dbReference type="Proteomes" id="UP001285354"/>
    </source>
</evidence>
<protein>
    <recommendedName>
        <fullName evidence="4">Nucleoporin NUP53</fullName>
    </recommendedName>
</protein>
<feature type="region of interest" description="Disordered" evidence="1">
    <location>
        <begin position="254"/>
        <end position="326"/>
    </location>
</feature>
<proteinExistence type="predicted"/>
<evidence type="ECO:0000256" key="1">
    <source>
        <dbReference type="SAM" id="MobiDB-lite"/>
    </source>
</evidence>
<dbReference type="InterPro" id="IPR012677">
    <property type="entry name" value="Nucleotide-bd_a/b_plait_sf"/>
</dbReference>
<evidence type="ECO:0008006" key="4">
    <source>
        <dbReference type="Google" id="ProtNLM"/>
    </source>
</evidence>
<sequence>MAPLILHNVPDEELYTGEDGITRPYAMLFPNTDGPVPRSIRKVVPETGSFGKSTRRSRSRTGTPAVKREDPTLAAGDAIFSQFFAQKASEHLESPQRKTSLSASISQPNLNLAGPLAQIDGNAGHSSRLSMEEPHKEPTEVILRGFETTQQYAAIREYERLAGRICEDYPRDAPVEQRRYKADLRDQAALRRKPMTAEEKAKALKFAGGEHWIKVTFESAEAAEIAVESSPQNIMGHLVYAELYRGVPPTVDEPVPISSSSTRAPGGSRFQAQSLASTSGFNASSSRRSYPDLSRSQSTREMHEVARGGSSLSPAGSRASSHTMESGTIASSFSSATLTGHRPSGQESESLLYCHKIPTAKRMTLLPAEEALLPQQSTMKKFMSKIPIIGWLTADIFGSVIPRTDQGEFDWENANLYWRLVYMINFWDWAGIEKEKEE</sequence>
<feature type="compositionally biased region" description="Low complexity" evidence="1">
    <location>
        <begin position="307"/>
        <end position="321"/>
    </location>
</feature>
<accession>A0AAD9WD83</accession>
<gene>
    <name evidence="2" type="ORF">QTJ16_003071</name>
</gene>
<keyword evidence="3" id="KW-1185">Reference proteome</keyword>